<dbReference type="NCBIfam" id="NF041770">
    <property type="entry name" value="CFI_box_CTERM"/>
    <property type="match status" value="1"/>
</dbReference>
<feature type="domain" description="Internalin Ig-like inter-repeat region" evidence="1">
    <location>
        <begin position="424"/>
        <end position="454"/>
    </location>
</feature>
<dbReference type="EMBL" id="CAJHIM010000003">
    <property type="protein sequence ID" value="CAD6491140.1"/>
    <property type="molecule type" value="Genomic_DNA"/>
</dbReference>
<evidence type="ECO:0000313" key="2">
    <source>
        <dbReference type="EMBL" id="CAD6491140.1"/>
    </source>
</evidence>
<name>A0A811T664_9EURY</name>
<accession>A0A811T664</accession>
<feature type="domain" description="Internalin Ig-like inter-repeat region" evidence="1">
    <location>
        <begin position="639"/>
        <end position="682"/>
    </location>
</feature>
<dbReference type="Pfam" id="PF08191">
    <property type="entry name" value="LRR_adjacent"/>
    <property type="match status" value="5"/>
</dbReference>
<feature type="domain" description="Internalin Ig-like inter-repeat region" evidence="1">
    <location>
        <begin position="79"/>
        <end position="124"/>
    </location>
</feature>
<proteinExistence type="predicted"/>
<feature type="domain" description="Internalin Ig-like inter-repeat region" evidence="1">
    <location>
        <begin position="195"/>
        <end position="238"/>
    </location>
</feature>
<sequence length="874" mass="93761">MRNNNTFVSGIILLAVTLLLVSTSVVSISALDASAGPDVIRTLPSSASPGDVITVQLDVVVGSASYYAIDEQIPTNWEIVSTSGDTTEQGHVKWLVVSGATDTTYTYSVKIPTNASGKAFFNGKYQMSGMSAQADISGDNAIQIYAAGTGVTRVLPDKANAGDIIDVELDVKVGNATYYTVDETVAGGWEIISASGGGDYTSENGHVKWIILNDAKDTTYTYRIKIPEAAVGSYTFSGYYAFEGMPESNIEGDEDIFVYATGVKRELPERAAPNSTADVRLSVNVGTATHYMIDEQVPDGWAITNVSGAGNTSEAGHLKWIITAGAKDTTYTYSVTIPPEAEGIHSFNGEYIMEGMGSTADIYGDREVSVGAGIVTRMLPSIANAGDKITVRLDVDVDTTNAYLIDEQVPTGWSITGTSGDTSEEGHIKWNVTSGAVDTAYYYDVSIPSGASGKYFLNGKYIFENMSEEVAISGNDCVDVQGVGVSRTLPTAALPNNTIEIKLDVEVGLSDSYLIDEQVPTGWAITNTSGDTSEEGHVKWNVTSGAVDTIYTYDVDVPGECTGIYHFTGEYMIADMTVPNNIRGDESINVGTGIVTRDLPFFAIAGSAIEVILNVEVGDAGYYAIDEGVPDGWEVISASGNGNFTAQEGHVTWCILQNAQDTAYTYNVTIPADIYGEFAFDGIYTFEGMTSEEKIKGDTYLNVESTIIPIITPAPSGDVTSKRGESVTFSISVNQIVNTTWYLNGTHLFANDSVNVNEASYTNSSGSVGTWNITVVVSNMNGVSSFTWIWTVEKKLSPCFIATAAYGTPLHGDINVLRDFRDEYLMTSAVGRVFVKVYYTMSPPIADVISKHEWLRAVVREGIVEPLVCVVRVF</sequence>
<dbReference type="AlphaFoldDB" id="A0A811T664"/>
<evidence type="ECO:0000259" key="1">
    <source>
        <dbReference type="Pfam" id="PF08191"/>
    </source>
</evidence>
<comment type="caution">
    <text evidence="2">The sequence shown here is derived from an EMBL/GenBank/DDBJ whole genome shotgun (WGS) entry which is preliminary data.</text>
</comment>
<feature type="domain" description="Internalin Ig-like inter-repeat region" evidence="1">
    <location>
        <begin position="534"/>
        <end position="559"/>
    </location>
</feature>
<dbReference type="InterPro" id="IPR049886">
    <property type="entry name" value="CFI_box_CTERM_dom"/>
</dbReference>
<reference evidence="2" key="1">
    <citation type="submission" date="2020-10" db="EMBL/GenBank/DDBJ databases">
        <authorList>
            <person name="Hahn C.J."/>
            <person name="Laso-Perez R."/>
            <person name="Vulcano F."/>
            <person name="Vaziourakis K.-M."/>
            <person name="Stokke R."/>
            <person name="Steen I.H."/>
            <person name="Teske A."/>
            <person name="Boetius A."/>
            <person name="Liebeke M."/>
            <person name="Amann R."/>
            <person name="Knittel K."/>
        </authorList>
    </citation>
    <scope>NUCLEOTIDE SEQUENCE</scope>
    <source>
        <strain evidence="2">Gfbio:e3339647-f889-4370-9287-4fb5cb688e4c:AG393N10_GoMArc1</strain>
    </source>
</reference>
<dbReference type="Proteomes" id="UP000637195">
    <property type="component" value="Unassembled WGS sequence"/>
</dbReference>
<dbReference type="InterPro" id="IPR012569">
    <property type="entry name" value="Inl_IR"/>
</dbReference>
<protein>
    <recommendedName>
        <fullName evidence="1">Internalin Ig-like inter-repeat region domain-containing protein</fullName>
    </recommendedName>
</protein>
<evidence type="ECO:0000313" key="3">
    <source>
        <dbReference type="Proteomes" id="UP000637195"/>
    </source>
</evidence>
<gene>
    <name evidence="2" type="ORF">ANIMEMIM_00092</name>
</gene>
<organism evidence="2 3">
    <name type="scientific">Candidatus Argoarchaeum ethanivorans</name>
    <dbReference type="NCBI Taxonomy" id="2608793"/>
    <lineage>
        <taxon>Archaea</taxon>
        <taxon>Methanobacteriati</taxon>
        <taxon>Methanobacteriota</taxon>
        <taxon>Stenosarchaea group</taxon>
        <taxon>Methanomicrobia</taxon>
        <taxon>Methanosarcinales</taxon>
        <taxon>Methanosarcinales incertae sedis</taxon>
        <taxon>GOM Arc I cluster</taxon>
        <taxon>Candidatus Argoarchaeum</taxon>
    </lineage>
</organism>